<organism evidence="1">
    <name type="scientific">Arundo donax</name>
    <name type="common">Giant reed</name>
    <name type="synonym">Donax arundinaceus</name>
    <dbReference type="NCBI Taxonomy" id="35708"/>
    <lineage>
        <taxon>Eukaryota</taxon>
        <taxon>Viridiplantae</taxon>
        <taxon>Streptophyta</taxon>
        <taxon>Embryophyta</taxon>
        <taxon>Tracheophyta</taxon>
        <taxon>Spermatophyta</taxon>
        <taxon>Magnoliopsida</taxon>
        <taxon>Liliopsida</taxon>
        <taxon>Poales</taxon>
        <taxon>Poaceae</taxon>
        <taxon>PACMAD clade</taxon>
        <taxon>Arundinoideae</taxon>
        <taxon>Arundineae</taxon>
        <taxon>Arundo</taxon>
    </lineage>
</organism>
<reference evidence="1" key="2">
    <citation type="journal article" date="2015" name="Data Brief">
        <title>Shoot transcriptome of the giant reed, Arundo donax.</title>
        <authorList>
            <person name="Barrero R.A."/>
            <person name="Guerrero F.D."/>
            <person name="Moolhuijzen P."/>
            <person name="Goolsby J.A."/>
            <person name="Tidwell J."/>
            <person name="Bellgard S.E."/>
            <person name="Bellgard M.I."/>
        </authorList>
    </citation>
    <scope>NUCLEOTIDE SEQUENCE</scope>
    <source>
        <tissue evidence="1">Shoot tissue taken approximately 20 cm above the soil surface</tissue>
    </source>
</reference>
<protein>
    <submittedName>
        <fullName evidence="1">Uncharacterized protein</fullName>
    </submittedName>
</protein>
<dbReference type="AlphaFoldDB" id="A0A0A9A562"/>
<proteinExistence type="predicted"/>
<accession>A0A0A9A562</accession>
<dbReference type="EMBL" id="GBRH01251066">
    <property type="protein sequence ID" value="JAD46829.1"/>
    <property type="molecule type" value="Transcribed_RNA"/>
</dbReference>
<reference evidence="1" key="1">
    <citation type="submission" date="2014-09" db="EMBL/GenBank/DDBJ databases">
        <authorList>
            <person name="Magalhaes I.L.F."/>
            <person name="Oliveira U."/>
            <person name="Santos F.R."/>
            <person name="Vidigal T.H.D.A."/>
            <person name="Brescovit A.D."/>
            <person name="Santos A.J."/>
        </authorList>
    </citation>
    <scope>NUCLEOTIDE SEQUENCE</scope>
    <source>
        <tissue evidence="1">Shoot tissue taken approximately 20 cm above the soil surface</tissue>
    </source>
</reference>
<evidence type="ECO:0000313" key="1">
    <source>
        <dbReference type="EMBL" id="JAD46829.1"/>
    </source>
</evidence>
<name>A0A0A9A562_ARUDO</name>
<sequence length="31" mass="3413">MLGCCFFGSFYSAVLRPAKVLAPNVNADEYE</sequence>